<dbReference type="EMBL" id="LGHJ01000021">
    <property type="protein sequence ID" value="KPL73114.1"/>
    <property type="molecule type" value="Genomic_DNA"/>
</dbReference>
<dbReference type="Gene3D" id="3.40.630.10">
    <property type="entry name" value="Zn peptidases"/>
    <property type="match status" value="1"/>
</dbReference>
<dbReference type="InterPro" id="IPR040234">
    <property type="entry name" value="QC/QCL"/>
</dbReference>
<keyword evidence="1" id="KW-0808">Transferase</keyword>
<keyword evidence="5" id="KW-1185">Reference proteome</keyword>
<evidence type="ECO:0000313" key="5">
    <source>
        <dbReference type="Proteomes" id="UP000050514"/>
    </source>
</evidence>
<evidence type="ECO:0000313" key="4">
    <source>
        <dbReference type="EMBL" id="KPL73114.1"/>
    </source>
</evidence>
<evidence type="ECO:0000256" key="1">
    <source>
        <dbReference type="ARBA" id="ARBA00022679"/>
    </source>
</evidence>
<dbReference type="GO" id="GO:0008270">
    <property type="term" value="F:zinc ion binding"/>
    <property type="evidence" value="ECO:0007669"/>
    <property type="project" value="TreeGrafter"/>
</dbReference>
<dbReference type="InterPro" id="IPR007484">
    <property type="entry name" value="Peptidase_M28"/>
</dbReference>
<evidence type="ECO:0000259" key="3">
    <source>
        <dbReference type="Pfam" id="PF04389"/>
    </source>
</evidence>
<dbReference type="SUPFAM" id="SSF53187">
    <property type="entry name" value="Zn-dependent exopeptidases"/>
    <property type="match status" value="1"/>
</dbReference>
<dbReference type="OrthoDB" id="9762302at2"/>
<dbReference type="AlphaFoldDB" id="A0A0N8GLQ0"/>
<sequence length="299" mass="33709">MKRSPLYSLALFIILLLTGLLISNRFGGSPSSTLYRFDKTRAFRDVEVQLSFGERTPGSQAHHQTIEYILEQTQKAGWRVELHQTQRMGHPITNVVAKRSNPQGKTIILGAHYDSRFFSDQDPDPAQHNQPVPGANDGASGVAVLLELARSLPPDLPVEIWLVFFDAEDQGNIPGWDWILGSRAFVEEVSINPTAVVILDMIGDADLNIYLERNSNPQLAGQIWDSAQKLGFEKHFIPQYKYSILDDHTPFLERGFAAVDVIDFDYPYWHTRQDTLDKVSAESLGIVGETIYHWLTTSE</sequence>
<evidence type="ECO:0000256" key="2">
    <source>
        <dbReference type="ARBA" id="ARBA00023315"/>
    </source>
</evidence>
<reference evidence="4 5" key="1">
    <citation type="submission" date="2015-07" db="EMBL/GenBank/DDBJ databases">
        <title>Draft genome of Bellilinea caldifistulae DSM 17877.</title>
        <authorList>
            <person name="Hemp J."/>
            <person name="Ward L.M."/>
            <person name="Pace L.A."/>
            <person name="Fischer W.W."/>
        </authorList>
    </citation>
    <scope>NUCLEOTIDE SEQUENCE [LARGE SCALE GENOMIC DNA]</scope>
    <source>
        <strain evidence="4 5">GOMI-1</strain>
    </source>
</reference>
<accession>A0A0N8GLQ0</accession>
<name>A0A0N8GLQ0_9CHLR</name>
<proteinExistence type="predicted"/>
<feature type="domain" description="Peptidase M28" evidence="3">
    <location>
        <begin position="94"/>
        <end position="294"/>
    </location>
</feature>
<dbReference type="Pfam" id="PF04389">
    <property type="entry name" value="Peptidase_M28"/>
    <property type="match status" value="1"/>
</dbReference>
<dbReference type="GO" id="GO:0016603">
    <property type="term" value="F:glutaminyl-peptide cyclotransferase activity"/>
    <property type="evidence" value="ECO:0007669"/>
    <property type="project" value="TreeGrafter"/>
</dbReference>
<protein>
    <recommendedName>
        <fullName evidence="3">Peptidase M28 domain-containing protein</fullName>
    </recommendedName>
</protein>
<dbReference type="PANTHER" id="PTHR12283">
    <property type="entry name" value="GLUTAMINYL-PEPTIDE CYCLOTRANSFERASE"/>
    <property type="match status" value="1"/>
</dbReference>
<dbReference type="Proteomes" id="UP000050514">
    <property type="component" value="Unassembled WGS sequence"/>
</dbReference>
<gene>
    <name evidence="4" type="ORF">AC812_15095</name>
</gene>
<dbReference type="PANTHER" id="PTHR12283:SF6">
    <property type="entry name" value="GLUTAMINYL-PEPTIDE CYCLOTRANSFERASE-RELATED"/>
    <property type="match status" value="1"/>
</dbReference>
<dbReference type="STRING" id="360411.AC812_15095"/>
<comment type="caution">
    <text evidence="4">The sequence shown here is derived from an EMBL/GenBank/DDBJ whole genome shotgun (WGS) entry which is preliminary data.</text>
</comment>
<dbReference type="RefSeq" id="WP_061917212.1">
    <property type="nucleotide sequence ID" value="NZ_DF967971.1"/>
</dbReference>
<organism evidence="4 5">
    <name type="scientific">Bellilinea caldifistulae</name>
    <dbReference type="NCBI Taxonomy" id="360411"/>
    <lineage>
        <taxon>Bacteria</taxon>
        <taxon>Bacillati</taxon>
        <taxon>Chloroflexota</taxon>
        <taxon>Anaerolineae</taxon>
        <taxon>Anaerolineales</taxon>
        <taxon>Anaerolineaceae</taxon>
        <taxon>Bellilinea</taxon>
    </lineage>
</organism>
<keyword evidence="2" id="KW-0012">Acyltransferase</keyword>